<evidence type="ECO:0000313" key="3">
    <source>
        <dbReference type="EMBL" id="OBR63550.1"/>
    </source>
</evidence>
<keyword evidence="1" id="KW-0802">TPR repeat</keyword>
<organism evidence="3 4">
    <name type="scientific">Paenibacillus oryzae</name>
    <dbReference type="NCBI Taxonomy" id="1844972"/>
    <lineage>
        <taxon>Bacteria</taxon>
        <taxon>Bacillati</taxon>
        <taxon>Bacillota</taxon>
        <taxon>Bacilli</taxon>
        <taxon>Bacillales</taxon>
        <taxon>Paenibacillaceae</taxon>
        <taxon>Paenibacillus</taxon>
    </lineage>
</organism>
<dbReference type="PANTHER" id="PTHR43630:SF2">
    <property type="entry name" value="GLYCOSYLTRANSFERASE"/>
    <property type="match status" value="1"/>
</dbReference>
<dbReference type="InterPro" id="IPR011990">
    <property type="entry name" value="TPR-like_helical_dom_sf"/>
</dbReference>
<dbReference type="InterPro" id="IPR029044">
    <property type="entry name" value="Nucleotide-diphossugar_trans"/>
</dbReference>
<evidence type="ECO:0000256" key="1">
    <source>
        <dbReference type="PROSITE-ProRule" id="PRU00339"/>
    </source>
</evidence>
<reference evidence="3 4" key="1">
    <citation type="submission" date="2016-05" db="EMBL/GenBank/DDBJ databases">
        <title>Paenibacillus oryzae. sp. nov., isolated from the rice root.</title>
        <authorList>
            <person name="Zhang J."/>
            <person name="Zhang X."/>
        </authorList>
    </citation>
    <scope>NUCLEOTIDE SEQUENCE [LARGE SCALE GENOMIC DNA]</scope>
    <source>
        <strain evidence="3 4">1DrF-4</strain>
    </source>
</reference>
<dbReference type="Pfam" id="PF00535">
    <property type="entry name" value="Glycos_transf_2"/>
    <property type="match status" value="1"/>
</dbReference>
<dbReference type="RefSeq" id="WP_068685983.1">
    <property type="nucleotide sequence ID" value="NZ_LYPA01000071.1"/>
</dbReference>
<protein>
    <recommendedName>
        <fullName evidence="2">Glycosyltransferase 2-like domain-containing protein</fullName>
    </recommendedName>
</protein>
<dbReference type="AlphaFoldDB" id="A0A1A5YDS7"/>
<dbReference type="Gene3D" id="3.90.550.10">
    <property type="entry name" value="Spore Coat Polysaccharide Biosynthesis Protein SpsA, Chain A"/>
    <property type="match status" value="1"/>
</dbReference>
<dbReference type="PANTHER" id="PTHR43630">
    <property type="entry name" value="POLY-BETA-1,6-N-ACETYL-D-GLUCOSAMINE SYNTHASE"/>
    <property type="match status" value="1"/>
</dbReference>
<comment type="caution">
    <text evidence="3">The sequence shown here is derived from an EMBL/GenBank/DDBJ whole genome shotgun (WGS) entry which is preliminary data.</text>
</comment>
<accession>A0A1A5YDS7</accession>
<dbReference type="OrthoDB" id="9815923at2"/>
<sequence length="644" mass="74182">MTKLLSVCLIVKNEQDVLERCLNSIRNLADEIIIVDTGSTDSTKAIALKYTSNIYDFKWVNDFSAARNESLRHATGKWILVLDADEYINPADAEQFRWFLQETDALDDRVYSISVVSYLGKSVQNANITTAPIPRLIPNGQGIVYQRPIHEQLTDKNGEILAAYTAPITVFHTGYLQDMIDSRNKSERNRQIFTALKEKTGFTPYDHFTIGNEHAIQGDFKKALYSYERALSKAESNNPWRWNCAFDMVSIYTKQDRLSEALEVVNRIFSTHLEYPEYYCLLGLIYEYAGLNSQARLNYLSAYEKADKLSQTQDTFWLINPEYGTTVPLIKLVHIAQKENNLTDLVLYSTKLLQINPYNYPYLLNLLEILTVSETTESIIGLMEKLYPENKQSDYFMLLRISIGLGQQELARYYREKLNDQITVMANDEMKWSLIEQDQVRFTSAVQVLPQPVSSQESILLLYLGSQVFGNSDVVAKQSIHPNSHPYLEQLSTLNSSVIQDDWIHQHSAVIFTYLSELLILKQYDLFDSAIGKLQHPVIINQLAGYFYRIGRTDLAIDYFNLLADWDSLNAINHVNFAILHFKNNLVTEGIPWLTTAIEMEPHNREFYGLLFTWCQDQDTLKEFKKRYLSLSSHLAKMPAIQKL</sequence>
<dbReference type="SMART" id="SM00028">
    <property type="entry name" value="TPR"/>
    <property type="match status" value="3"/>
</dbReference>
<dbReference type="Gene3D" id="1.25.40.10">
    <property type="entry name" value="Tetratricopeptide repeat domain"/>
    <property type="match status" value="2"/>
</dbReference>
<dbReference type="Proteomes" id="UP000092024">
    <property type="component" value="Unassembled WGS sequence"/>
</dbReference>
<gene>
    <name evidence="3" type="ORF">A7K91_06245</name>
</gene>
<keyword evidence="4" id="KW-1185">Reference proteome</keyword>
<dbReference type="InterPro" id="IPR001173">
    <property type="entry name" value="Glyco_trans_2-like"/>
</dbReference>
<feature type="repeat" description="TPR" evidence="1">
    <location>
        <begin position="204"/>
        <end position="237"/>
    </location>
</feature>
<dbReference type="CDD" id="cd02511">
    <property type="entry name" value="Beta4Glucosyltransferase"/>
    <property type="match status" value="1"/>
</dbReference>
<dbReference type="STRING" id="1844972.A7K91_06245"/>
<dbReference type="SUPFAM" id="SSF53448">
    <property type="entry name" value="Nucleotide-diphospho-sugar transferases"/>
    <property type="match status" value="1"/>
</dbReference>
<dbReference type="PROSITE" id="PS50005">
    <property type="entry name" value="TPR"/>
    <property type="match status" value="1"/>
</dbReference>
<evidence type="ECO:0000259" key="2">
    <source>
        <dbReference type="Pfam" id="PF00535"/>
    </source>
</evidence>
<evidence type="ECO:0000313" key="4">
    <source>
        <dbReference type="Proteomes" id="UP000092024"/>
    </source>
</evidence>
<feature type="domain" description="Glycosyltransferase 2-like" evidence="2">
    <location>
        <begin position="6"/>
        <end position="126"/>
    </location>
</feature>
<dbReference type="InterPro" id="IPR019734">
    <property type="entry name" value="TPR_rpt"/>
</dbReference>
<proteinExistence type="predicted"/>
<name>A0A1A5YDS7_9BACL</name>
<dbReference type="SUPFAM" id="SSF48452">
    <property type="entry name" value="TPR-like"/>
    <property type="match status" value="1"/>
</dbReference>
<dbReference type="EMBL" id="LYPA01000071">
    <property type="protein sequence ID" value="OBR63550.1"/>
    <property type="molecule type" value="Genomic_DNA"/>
</dbReference>